<name>A0A4Z1NQG9_9PEZI</name>
<dbReference type="GO" id="GO:0019905">
    <property type="term" value="F:syntaxin binding"/>
    <property type="evidence" value="ECO:0007669"/>
    <property type="project" value="TreeGrafter"/>
</dbReference>
<dbReference type="PANTHER" id="PTHR19305:SF9">
    <property type="entry name" value="SYNAPTOSOMAL-ASSOCIATED PROTEIN 29"/>
    <property type="match status" value="1"/>
</dbReference>
<dbReference type="GO" id="GO:0005484">
    <property type="term" value="F:SNAP receptor activity"/>
    <property type="evidence" value="ECO:0007669"/>
    <property type="project" value="TreeGrafter"/>
</dbReference>
<feature type="coiled-coil region" evidence="2">
    <location>
        <begin position="67"/>
        <end position="97"/>
    </location>
</feature>
<dbReference type="GO" id="GO:0031201">
    <property type="term" value="C:SNARE complex"/>
    <property type="evidence" value="ECO:0007669"/>
    <property type="project" value="TreeGrafter"/>
</dbReference>
<proteinExistence type="inferred from homology"/>
<evidence type="ECO:0000256" key="1">
    <source>
        <dbReference type="ARBA" id="ARBA00009480"/>
    </source>
</evidence>
<comment type="caution">
    <text evidence="4">The sequence shown here is derived from an EMBL/GenBank/DDBJ whole genome shotgun (WGS) entry which is preliminary data.</text>
</comment>
<sequence>MAFPTPMPPRNDFYAAYDTRHLPNHDEDAEIQTTKHEIQTIKKSTISSTQNALRLATQAESAGIEILERLGGQKETLLDAEEKLEEADIEMAVAGEKVRKISRLNRSLWGIIRNPFAMIRRARRIKRIEERRLRLEEAKRGRREGIQRRVVEEITPSTEDVEELVKDESITITSSQKRAERMRFQFEADSDDEEMEDEIDQSIEHLHGASLRLKNVGLAINQELEAQSTVVRRIVVQVDRNDDQVALNRHRQDGLRRR</sequence>
<feature type="domain" description="T-SNARE coiled-coil homology" evidence="3">
    <location>
        <begin position="193"/>
        <end position="255"/>
    </location>
</feature>
<protein>
    <submittedName>
        <fullName evidence="4">Glutamate decarboxylase 4</fullName>
    </submittedName>
</protein>
<dbReference type="GO" id="GO:0006906">
    <property type="term" value="P:vesicle fusion"/>
    <property type="evidence" value="ECO:0007669"/>
    <property type="project" value="TreeGrafter"/>
</dbReference>
<dbReference type="PROSITE" id="PS50192">
    <property type="entry name" value="T_SNARE"/>
    <property type="match status" value="1"/>
</dbReference>
<evidence type="ECO:0000256" key="2">
    <source>
        <dbReference type="SAM" id="Coils"/>
    </source>
</evidence>
<dbReference type="GO" id="GO:0006887">
    <property type="term" value="P:exocytosis"/>
    <property type="evidence" value="ECO:0007669"/>
    <property type="project" value="TreeGrafter"/>
</dbReference>
<evidence type="ECO:0000259" key="3">
    <source>
        <dbReference type="PROSITE" id="PS50192"/>
    </source>
</evidence>
<dbReference type="PANTHER" id="PTHR19305">
    <property type="entry name" value="SYNAPTOSOMAL ASSOCIATED PROTEIN"/>
    <property type="match status" value="1"/>
</dbReference>
<evidence type="ECO:0000313" key="5">
    <source>
        <dbReference type="Proteomes" id="UP000298493"/>
    </source>
</evidence>
<keyword evidence="2" id="KW-0175">Coiled coil</keyword>
<comment type="similarity">
    <text evidence="1">Belongs to the SNAP-25 family.</text>
</comment>
<reference evidence="4 5" key="1">
    <citation type="submission" date="2019-04" db="EMBL/GenBank/DDBJ databases">
        <title>High contiguity whole genome sequence and gene annotation resource for two Venturia nashicola isolates.</title>
        <authorList>
            <person name="Prokchorchik M."/>
            <person name="Won K."/>
            <person name="Lee Y."/>
            <person name="Choi E.D."/>
            <person name="Segonzac C."/>
            <person name="Sohn K.H."/>
        </authorList>
    </citation>
    <scope>NUCLEOTIDE SEQUENCE [LARGE SCALE GENOMIC DNA]</scope>
    <source>
        <strain evidence="4 5">PRI2</strain>
    </source>
</reference>
<dbReference type="AlphaFoldDB" id="A0A4Z1NQG9"/>
<keyword evidence="5" id="KW-1185">Reference proteome</keyword>
<dbReference type="GO" id="GO:0005886">
    <property type="term" value="C:plasma membrane"/>
    <property type="evidence" value="ECO:0007669"/>
    <property type="project" value="TreeGrafter"/>
</dbReference>
<evidence type="ECO:0000313" key="4">
    <source>
        <dbReference type="EMBL" id="TID18000.1"/>
    </source>
</evidence>
<dbReference type="SMART" id="SM00397">
    <property type="entry name" value="t_SNARE"/>
    <property type="match status" value="2"/>
</dbReference>
<dbReference type="EMBL" id="SNSC02000015">
    <property type="protein sequence ID" value="TID18000.1"/>
    <property type="molecule type" value="Genomic_DNA"/>
</dbReference>
<gene>
    <name evidence="4" type="ORF">E6O75_ATG10645</name>
</gene>
<accession>A0A4Z1NQG9</accession>
<dbReference type="Pfam" id="PF12352">
    <property type="entry name" value="V-SNARE_C"/>
    <property type="match status" value="1"/>
</dbReference>
<dbReference type="STRING" id="86259.A0A4Z1NQG9"/>
<dbReference type="Proteomes" id="UP000298493">
    <property type="component" value="Unassembled WGS sequence"/>
</dbReference>
<organism evidence="4 5">
    <name type="scientific">Venturia nashicola</name>
    <dbReference type="NCBI Taxonomy" id="86259"/>
    <lineage>
        <taxon>Eukaryota</taxon>
        <taxon>Fungi</taxon>
        <taxon>Dikarya</taxon>
        <taxon>Ascomycota</taxon>
        <taxon>Pezizomycotina</taxon>
        <taxon>Dothideomycetes</taxon>
        <taxon>Pleosporomycetidae</taxon>
        <taxon>Venturiales</taxon>
        <taxon>Venturiaceae</taxon>
        <taxon>Venturia</taxon>
    </lineage>
</organism>
<dbReference type="SUPFAM" id="SSF58038">
    <property type="entry name" value="SNARE fusion complex"/>
    <property type="match status" value="2"/>
</dbReference>
<dbReference type="InterPro" id="IPR000727">
    <property type="entry name" value="T_SNARE_dom"/>
</dbReference>
<dbReference type="Gene3D" id="1.20.5.110">
    <property type="match status" value="2"/>
</dbReference>